<accession>A0ABT9FVP1</accession>
<evidence type="ECO:0000313" key="1">
    <source>
        <dbReference type="EMBL" id="MDP4098547.1"/>
    </source>
</evidence>
<keyword evidence="2" id="KW-1185">Reference proteome</keyword>
<dbReference type="EMBL" id="JAPCKK010000027">
    <property type="protein sequence ID" value="MDP4098547.1"/>
    <property type="molecule type" value="Genomic_DNA"/>
</dbReference>
<comment type="caution">
    <text evidence="1">The sequence shown here is derived from an EMBL/GenBank/DDBJ whole genome shotgun (WGS) entry which is preliminary data.</text>
</comment>
<name>A0ABT9FVP1_9BACL</name>
<dbReference type="RefSeq" id="WP_305756170.1">
    <property type="nucleotide sequence ID" value="NZ_JAPCKK010000027.1"/>
</dbReference>
<gene>
    <name evidence="1" type="ORF">OIN60_17585</name>
</gene>
<proteinExistence type="predicted"/>
<reference evidence="1 2" key="1">
    <citation type="submission" date="2022-10" db="EMBL/GenBank/DDBJ databases">
        <title>Paenibacillus description and whole genome data of maize root bacterial community.</title>
        <authorList>
            <person name="Marton D."/>
            <person name="Farkas M."/>
            <person name="Cserhati M."/>
        </authorList>
    </citation>
    <scope>NUCLEOTIDE SEQUENCE [LARGE SCALE GENOMIC DNA]</scope>
    <source>
        <strain evidence="1 2">P96</strain>
    </source>
</reference>
<evidence type="ECO:0000313" key="2">
    <source>
        <dbReference type="Proteomes" id="UP001241848"/>
    </source>
</evidence>
<organism evidence="1 2">
    <name type="scientific">Paenibacillus zeirhizosphaerae</name>
    <dbReference type="NCBI Taxonomy" id="2987519"/>
    <lineage>
        <taxon>Bacteria</taxon>
        <taxon>Bacillati</taxon>
        <taxon>Bacillota</taxon>
        <taxon>Bacilli</taxon>
        <taxon>Bacillales</taxon>
        <taxon>Paenibacillaceae</taxon>
        <taxon>Paenibacillus</taxon>
    </lineage>
</organism>
<dbReference type="Proteomes" id="UP001241848">
    <property type="component" value="Unassembled WGS sequence"/>
</dbReference>
<protein>
    <submittedName>
        <fullName evidence="1">Uncharacterized protein</fullName>
    </submittedName>
</protein>
<sequence length="53" mass="6058">MHTGRRSYAQHRASRGYRAAVFLWPEGEAPQLDWRKVLVYIADQGDSIVAKQA</sequence>